<name>A0AAD1XPC3_EUPCR</name>
<organism evidence="1 2">
    <name type="scientific">Euplotes crassus</name>
    <dbReference type="NCBI Taxonomy" id="5936"/>
    <lineage>
        <taxon>Eukaryota</taxon>
        <taxon>Sar</taxon>
        <taxon>Alveolata</taxon>
        <taxon>Ciliophora</taxon>
        <taxon>Intramacronucleata</taxon>
        <taxon>Spirotrichea</taxon>
        <taxon>Hypotrichia</taxon>
        <taxon>Euplotida</taxon>
        <taxon>Euplotidae</taxon>
        <taxon>Moneuplotes</taxon>
    </lineage>
</organism>
<sequence>MSRCFFFHFEEKFPKNIPFLLAEVDVIFGCIPLFEMIFVQYNHGSLLNWRNSLSQIFLYHEFRQIHLYMNYEIHDFSKNLDLICEEQTKLGLILREGLCLLFQYWSLVAWSESMT</sequence>
<protein>
    <submittedName>
        <fullName evidence="1">Uncharacterized protein</fullName>
    </submittedName>
</protein>
<keyword evidence="2" id="KW-1185">Reference proteome</keyword>
<dbReference type="Proteomes" id="UP001295684">
    <property type="component" value="Unassembled WGS sequence"/>
</dbReference>
<evidence type="ECO:0000313" key="2">
    <source>
        <dbReference type="Proteomes" id="UP001295684"/>
    </source>
</evidence>
<comment type="caution">
    <text evidence="1">The sequence shown here is derived from an EMBL/GenBank/DDBJ whole genome shotgun (WGS) entry which is preliminary data.</text>
</comment>
<evidence type="ECO:0000313" key="1">
    <source>
        <dbReference type="EMBL" id="CAI2376314.1"/>
    </source>
</evidence>
<gene>
    <name evidence="1" type="ORF">ECRASSUSDP1_LOCUS17683</name>
</gene>
<proteinExistence type="predicted"/>
<reference evidence="1" key="1">
    <citation type="submission" date="2023-07" db="EMBL/GenBank/DDBJ databases">
        <authorList>
            <consortium name="AG Swart"/>
            <person name="Singh M."/>
            <person name="Singh A."/>
            <person name="Seah K."/>
            <person name="Emmerich C."/>
        </authorList>
    </citation>
    <scope>NUCLEOTIDE SEQUENCE</scope>
    <source>
        <strain evidence="1">DP1</strain>
    </source>
</reference>
<dbReference type="AlphaFoldDB" id="A0AAD1XPC3"/>
<accession>A0AAD1XPC3</accession>
<dbReference type="EMBL" id="CAMPGE010017865">
    <property type="protein sequence ID" value="CAI2376314.1"/>
    <property type="molecule type" value="Genomic_DNA"/>
</dbReference>